<sequence>MLNGTFFRSPPTETKQVVERLNNAGKADKETEALRALVKRMVEHFRDEQRPSYFGEAAMLAEVASGNEYQTLIFAFSRAITAGTADGSPVDLDLLKFFACSLRQSKDRIPRETARRFGAVLGGLSKHMSNAQNFADLETQYFLLCTINVVLDAMVDINFSGIDRETLYSPLTEKLRDLSNDSEPRMAQAARYAFQALSRIPDNEGPWQAFFRTSGTAINAITKISSGVATMDPKKFVDAAPDIIELCRFFKKVVEMSRDALSASDDIRSLITGMQDAAAQHGWYDALRQTDVLIESGAYDILKRLIPGLPCLQEKLFWCGLYAQLEQCWVDDKPSKHGAVDFIEWTFGQPSLMKLSSKHRSVQDWIRFLAYTFHQPSWGKQLSKPKRKLPFRLLPDKEQVPTLKSCFQYRQPHYDQYFPLLQVAMRGCKEAQLFYADATLSQHYTREGRLDIERLSGERAPIDTCYINLALIENTVEEKRSSEVSEFSLFERLKIENKVETDVPLADLFKPRKLGDGTTRRPSRILIRGRAGVGKTTLCKKIIHDFLYHRLWKTYFDRVFWIPLRKLKDQDSLERFLKENYFENTLEKTALFPTLWDTVCDENRNRTLFILDGLDEIIGYQRPEGSLIESFERVLNRNNVVITSRPYAVYPSQLKRYDLEVETTGFRDHQIESYLNQVVKDHLKISQIRQFIAQHWLIQGLIRIPIQLDALCFTWDEELSSEKTLSTMTDLYGAIEKKLWHKDMVSLEKNASGRLLTGHTAQKYKTRQQIKCILSSEMELLELMAFLGIYHNITEFKWGIRSKVYDQVEGATDDCLDRISFLRSSDSSLSSADRNYYFIHLTFQEYFAAQYFVKRWKLGLPLQCLQLKHGGSAVLQPEKLIDQEKYNGRYDIMWRFVSGLLETEGEEHLVRFIERVESEPRDLLGPVHSRLLMRCFSELTLLDNNSTIQHVHATMKRQLPRLLLFEGKMGRRLSGLTLDPPWGSLYSTALLGTEMEFPEQILEDILDKGCITHQQIVLEALTKRPQVSPRVLGRVITFLEPSHTVGMRKTAARVIGNNPEFSIETTKKLIEDNSGWRVPRELLIGLCRHPKLPEDMIQMIITRLSNREADTELIVMKNQLSLAESIVQRLAHVLQNGNPLAKARAVVVLVAHSLLEKSMMEDVATLLCDPDEKVRRIIFSAFKEQLPPPKLILEAAVANMNETKYLDSMFISNKILQEQDTWPMDVVEGMWRKIERGCNRVRDLAFEILQKEIAPSPDAWIELYNTSTFKDAVSIAVTKGHFRLKLDPPEVILEHCVSVLRTKGPDLKEYAASALAESQCLPVKILDTLAQHLRDRVQSVRRYSVIAFGHQSNLSHEYVKALASLLQEEGQYMQEIILRALGSRSTLPPEILRKVIPFLTGHTHITGKQAVSILCKREILSQKSLQSVASLLRSRKRNTRINAERVLRKCADLGDLLYSSDVETWVALFKCLLERSFNECILCSVQGNYLCIDTPEGFWKVSIEHPEQWQKLDAAIKAAHDELDYALDGSGNSHSTPLVKPSNILEIL</sequence>
<proteinExistence type="predicted"/>
<accession>A0A8H6AGZ6</accession>
<dbReference type="PANTHER" id="PTHR46312">
    <property type="entry name" value="NACHT DOMAIN-CONTAINING PROTEIN"/>
    <property type="match status" value="1"/>
</dbReference>
<comment type="caution">
    <text evidence="2">The sequence shown here is derived from an EMBL/GenBank/DDBJ whole genome shotgun (WGS) entry which is preliminary data.</text>
</comment>
<name>A0A8H6AGZ6_PETAA</name>
<organism evidence="2 3">
    <name type="scientific">Petromyces alliaceus</name>
    <name type="common">Aspergillus alliaceus</name>
    <dbReference type="NCBI Taxonomy" id="209559"/>
    <lineage>
        <taxon>Eukaryota</taxon>
        <taxon>Fungi</taxon>
        <taxon>Dikarya</taxon>
        <taxon>Ascomycota</taxon>
        <taxon>Pezizomycotina</taxon>
        <taxon>Eurotiomycetes</taxon>
        <taxon>Eurotiomycetidae</taxon>
        <taxon>Eurotiales</taxon>
        <taxon>Aspergillaceae</taxon>
        <taxon>Aspergillus</taxon>
        <taxon>Aspergillus subgen. Circumdati</taxon>
    </lineage>
</organism>
<evidence type="ECO:0000259" key="1">
    <source>
        <dbReference type="PROSITE" id="PS50837"/>
    </source>
</evidence>
<dbReference type="InterPro" id="IPR056251">
    <property type="entry name" value="Arm_rpt_dom"/>
</dbReference>
<dbReference type="Gene3D" id="3.40.50.300">
    <property type="entry name" value="P-loop containing nucleotide triphosphate hydrolases"/>
    <property type="match status" value="1"/>
</dbReference>
<gene>
    <name evidence="2" type="ORF">ETB97_000692</name>
</gene>
<dbReference type="InterPro" id="IPR027417">
    <property type="entry name" value="P-loop_NTPase"/>
</dbReference>
<keyword evidence="3" id="KW-1185">Reference proteome</keyword>
<dbReference type="InterPro" id="IPR016024">
    <property type="entry name" value="ARM-type_fold"/>
</dbReference>
<feature type="domain" description="NACHT" evidence="1">
    <location>
        <begin position="523"/>
        <end position="654"/>
    </location>
</feature>
<dbReference type="InterPro" id="IPR011989">
    <property type="entry name" value="ARM-like"/>
</dbReference>
<dbReference type="Proteomes" id="UP000541154">
    <property type="component" value="Unassembled WGS sequence"/>
</dbReference>
<dbReference type="Pfam" id="PF23948">
    <property type="entry name" value="ARM_5"/>
    <property type="match status" value="1"/>
</dbReference>
<dbReference type="SUPFAM" id="SSF48371">
    <property type="entry name" value="ARM repeat"/>
    <property type="match status" value="1"/>
</dbReference>
<protein>
    <recommendedName>
        <fullName evidence="1">NACHT domain-containing protein</fullName>
    </recommendedName>
</protein>
<reference evidence="2 3" key="1">
    <citation type="submission" date="2019-04" db="EMBL/GenBank/DDBJ databases">
        <title>Aspergillus burnettii sp. nov., novel species from soil in southeast Queensland.</title>
        <authorList>
            <person name="Gilchrist C.L.M."/>
            <person name="Pitt J.I."/>
            <person name="Lange L."/>
            <person name="Lacey H.J."/>
            <person name="Vuong D."/>
            <person name="Midgley D.J."/>
            <person name="Greenfield P."/>
            <person name="Bradbury M."/>
            <person name="Lacey E."/>
            <person name="Busk P.K."/>
            <person name="Pilgaard B."/>
            <person name="Chooi Y.H."/>
            <person name="Piggott A.M."/>
        </authorList>
    </citation>
    <scope>NUCLEOTIDE SEQUENCE [LARGE SCALE GENOMIC DNA]</scope>
    <source>
        <strain evidence="2 3">FRR 5400</strain>
    </source>
</reference>
<evidence type="ECO:0000313" key="2">
    <source>
        <dbReference type="EMBL" id="KAF5866158.1"/>
    </source>
</evidence>
<dbReference type="EMBL" id="SPNV01000011">
    <property type="protein sequence ID" value="KAF5866158.1"/>
    <property type="molecule type" value="Genomic_DNA"/>
</dbReference>
<dbReference type="SUPFAM" id="SSF52540">
    <property type="entry name" value="P-loop containing nucleoside triphosphate hydrolases"/>
    <property type="match status" value="1"/>
</dbReference>
<dbReference type="InterPro" id="IPR007111">
    <property type="entry name" value="NACHT_NTPase"/>
</dbReference>
<dbReference type="PANTHER" id="PTHR46312:SF2">
    <property type="entry name" value="NUCLEOTIDE-BINDING OLIGOMERIZATION DOMAIN-CONTAINING PROTEIN 2-LIKE"/>
    <property type="match status" value="1"/>
</dbReference>
<dbReference type="Pfam" id="PF23238">
    <property type="entry name" value="DUF7068"/>
    <property type="match status" value="1"/>
</dbReference>
<evidence type="ECO:0000313" key="3">
    <source>
        <dbReference type="Proteomes" id="UP000541154"/>
    </source>
</evidence>
<dbReference type="Gene3D" id="1.25.10.10">
    <property type="entry name" value="Leucine-rich Repeat Variant"/>
    <property type="match status" value="1"/>
</dbReference>
<dbReference type="InterPro" id="IPR055496">
    <property type="entry name" value="DUF7068"/>
</dbReference>
<dbReference type="PROSITE" id="PS50837">
    <property type="entry name" value="NACHT"/>
    <property type="match status" value="1"/>
</dbReference>
<dbReference type="Pfam" id="PF05729">
    <property type="entry name" value="NACHT"/>
    <property type="match status" value="1"/>
</dbReference>